<gene>
    <name evidence="1" type="ORF">D8674_002531</name>
    <name evidence="2" type="ORF">D8674_040051</name>
</gene>
<dbReference type="OrthoDB" id="6500128at2759"/>
<evidence type="ECO:0000313" key="1">
    <source>
        <dbReference type="EMBL" id="KAB2601526.1"/>
    </source>
</evidence>
<keyword evidence="3" id="KW-1185">Reference proteome</keyword>
<comment type="caution">
    <text evidence="1">The sequence shown here is derived from an EMBL/GenBank/DDBJ whole genome shotgun (WGS) entry which is preliminary data.</text>
</comment>
<name>A0A5N5FEK5_9ROSA</name>
<evidence type="ECO:0000313" key="3">
    <source>
        <dbReference type="Proteomes" id="UP000327157"/>
    </source>
</evidence>
<organism evidence="1 3">
    <name type="scientific">Pyrus ussuriensis x Pyrus communis</name>
    <dbReference type="NCBI Taxonomy" id="2448454"/>
    <lineage>
        <taxon>Eukaryota</taxon>
        <taxon>Viridiplantae</taxon>
        <taxon>Streptophyta</taxon>
        <taxon>Embryophyta</taxon>
        <taxon>Tracheophyta</taxon>
        <taxon>Spermatophyta</taxon>
        <taxon>Magnoliopsida</taxon>
        <taxon>eudicotyledons</taxon>
        <taxon>Gunneridae</taxon>
        <taxon>Pentapetalae</taxon>
        <taxon>rosids</taxon>
        <taxon>fabids</taxon>
        <taxon>Rosales</taxon>
        <taxon>Rosaceae</taxon>
        <taxon>Amygdaloideae</taxon>
        <taxon>Maleae</taxon>
        <taxon>Pyrus</taxon>
    </lineage>
</organism>
<dbReference type="AlphaFoldDB" id="A0A5N5FEK5"/>
<sequence>MVSLFALGRCCPVSLISLTSSRNDLRGMDIEDKNNILMKANDAVITLQGVLEGKHDKVTEDTLNQHHIPREGWWSAFFRVVERMAVMGRQAHNRLHPLEDDFEGFTH</sequence>
<evidence type="ECO:0000313" key="2">
    <source>
        <dbReference type="EMBL" id="KAB2627656.1"/>
    </source>
</evidence>
<reference evidence="3" key="2">
    <citation type="submission" date="2019-10" db="EMBL/GenBank/DDBJ databases">
        <title>A de novo genome assembly of a pear dwarfing rootstock.</title>
        <authorList>
            <person name="Wang F."/>
            <person name="Wang J."/>
            <person name="Li S."/>
            <person name="Zhang Y."/>
            <person name="Fang M."/>
            <person name="Ma L."/>
            <person name="Zhao Y."/>
            <person name="Jiang S."/>
        </authorList>
    </citation>
    <scope>NUCLEOTIDE SEQUENCE [LARGE SCALE GENOMIC DNA]</scope>
</reference>
<reference evidence="1 3" key="3">
    <citation type="submission" date="2019-11" db="EMBL/GenBank/DDBJ databases">
        <title>A de novo genome assembly of a pear dwarfing rootstock.</title>
        <authorList>
            <person name="Wang F."/>
            <person name="Wang J."/>
            <person name="Li S."/>
            <person name="Zhang Y."/>
            <person name="Fang M."/>
            <person name="Ma L."/>
            <person name="Zhao Y."/>
            <person name="Jiang S."/>
        </authorList>
    </citation>
    <scope>NUCLEOTIDE SEQUENCE [LARGE SCALE GENOMIC DNA]</scope>
    <source>
        <strain evidence="1">S2</strain>
        <tissue evidence="1">Leaf</tissue>
    </source>
</reference>
<dbReference type="EMBL" id="SMOL01000695">
    <property type="protein sequence ID" value="KAB2601526.1"/>
    <property type="molecule type" value="Genomic_DNA"/>
</dbReference>
<proteinExistence type="predicted"/>
<protein>
    <submittedName>
        <fullName evidence="1">ABC transporter C family member 2-like</fullName>
    </submittedName>
</protein>
<dbReference type="Proteomes" id="UP000327157">
    <property type="component" value="Chromosome 10"/>
</dbReference>
<dbReference type="EMBL" id="SMOL01000150">
    <property type="protein sequence ID" value="KAB2627656.1"/>
    <property type="molecule type" value="Genomic_DNA"/>
</dbReference>
<accession>A0A5N5FEK5</accession>
<reference evidence="1 3" key="1">
    <citation type="submission" date="2019-09" db="EMBL/GenBank/DDBJ databases">
        <authorList>
            <person name="Ou C."/>
        </authorList>
    </citation>
    <scope>NUCLEOTIDE SEQUENCE [LARGE SCALE GENOMIC DNA]</scope>
    <source>
        <strain evidence="1">S2</strain>
        <tissue evidence="1">Leaf</tissue>
    </source>
</reference>